<evidence type="ECO:0000256" key="5">
    <source>
        <dbReference type="ARBA" id="ARBA00022737"/>
    </source>
</evidence>
<name>A0A814C5N3_ADIRI</name>
<dbReference type="SMART" id="SM00184">
    <property type="entry name" value="RING"/>
    <property type="match status" value="2"/>
</dbReference>
<dbReference type="EMBL" id="CAJNOR010000529">
    <property type="protein sequence ID" value="CAF0939589.1"/>
    <property type="molecule type" value="Genomic_DNA"/>
</dbReference>
<keyword evidence="13" id="KW-1185">Reference proteome</keyword>
<dbReference type="SUPFAM" id="SSF57850">
    <property type="entry name" value="RING/U-box"/>
    <property type="match status" value="3"/>
</dbReference>
<dbReference type="PANTHER" id="PTHR11685">
    <property type="entry name" value="RBR FAMILY RING FINGER AND IBR DOMAIN-CONTAINING"/>
    <property type="match status" value="1"/>
</dbReference>
<dbReference type="EC" id="2.3.2.31" evidence="2"/>
<dbReference type="GO" id="GO:0061630">
    <property type="term" value="F:ubiquitin protein ligase activity"/>
    <property type="evidence" value="ECO:0007669"/>
    <property type="project" value="UniProtKB-EC"/>
</dbReference>
<keyword evidence="6 9" id="KW-0863">Zinc-finger</keyword>
<accession>A0A814C5N3</accession>
<dbReference type="PROSITE" id="PS51873">
    <property type="entry name" value="TRIAD"/>
    <property type="match status" value="1"/>
</dbReference>
<keyword evidence="8" id="KW-0862">Zinc</keyword>
<dbReference type="GO" id="GO:0008270">
    <property type="term" value="F:zinc ion binding"/>
    <property type="evidence" value="ECO:0007669"/>
    <property type="project" value="UniProtKB-KW"/>
</dbReference>
<dbReference type="InterPro" id="IPR018957">
    <property type="entry name" value="Znf_C3HC4_RING-type"/>
</dbReference>
<organism evidence="12 13">
    <name type="scientific">Adineta ricciae</name>
    <name type="common">Rotifer</name>
    <dbReference type="NCBI Taxonomy" id="249248"/>
    <lineage>
        <taxon>Eukaryota</taxon>
        <taxon>Metazoa</taxon>
        <taxon>Spiralia</taxon>
        <taxon>Gnathifera</taxon>
        <taxon>Rotifera</taxon>
        <taxon>Eurotatoria</taxon>
        <taxon>Bdelloidea</taxon>
        <taxon>Adinetida</taxon>
        <taxon>Adinetidae</taxon>
        <taxon>Adineta</taxon>
    </lineage>
</organism>
<dbReference type="InterPro" id="IPR002867">
    <property type="entry name" value="IBR_dom"/>
</dbReference>
<keyword evidence="3" id="KW-0808">Transferase</keyword>
<proteinExistence type="predicted"/>
<evidence type="ECO:0000256" key="3">
    <source>
        <dbReference type="ARBA" id="ARBA00022679"/>
    </source>
</evidence>
<dbReference type="GO" id="GO:0016567">
    <property type="term" value="P:protein ubiquitination"/>
    <property type="evidence" value="ECO:0007669"/>
    <property type="project" value="InterPro"/>
</dbReference>
<evidence type="ECO:0000256" key="2">
    <source>
        <dbReference type="ARBA" id="ARBA00012251"/>
    </source>
</evidence>
<comment type="caution">
    <text evidence="12">The sequence shown here is derived from an EMBL/GenBank/DDBJ whole genome shotgun (WGS) entry which is preliminary data.</text>
</comment>
<dbReference type="Pfam" id="PF01485">
    <property type="entry name" value="IBR"/>
    <property type="match status" value="1"/>
</dbReference>
<dbReference type="Pfam" id="PF22191">
    <property type="entry name" value="IBR_1"/>
    <property type="match status" value="1"/>
</dbReference>
<dbReference type="InterPro" id="IPR001841">
    <property type="entry name" value="Znf_RING"/>
</dbReference>
<dbReference type="PROSITE" id="PS00518">
    <property type="entry name" value="ZF_RING_1"/>
    <property type="match status" value="1"/>
</dbReference>
<evidence type="ECO:0000256" key="7">
    <source>
        <dbReference type="ARBA" id="ARBA00022786"/>
    </source>
</evidence>
<evidence type="ECO:0000256" key="1">
    <source>
        <dbReference type="ARBA" id="ARBA00001798"/>
    </source>
</evidence>
<evidence type="ECO:0000256" key="8">
    <source>
        <dbReference type="ARBA" id="ARBA00022833"/>
    </source>
</evidence>
<feature type="domain" description="RING-type" evidence="10">
    <location>
        <begin position="518"/>
        <end position="574"/>
    </location>
</feature>
<dbReference type="CDD" id="cd20336">
    <property type="entry name" value="Rcat_RBR"/>
    <property type="match status" value="1"/>
</dbReference>
<comment type="catalytic activity">
    <reaction evidence="1">
        <text>[E2 ubiquitin-conjugating enzyme]-S-ubiquitinyl-L-cysteine + [acceptor protein]-L-lysine = [E2 ubiquitin-conjugating enzyme]-L-cysteine + [acceptor protein]-N(6)-ubiquitinyl-L-lysine.</text>
        <dbReference type="EC" id="2.3.2.31"/>
    </reaction>
</comment>
<dbReference type="SMART" id="SM00647">
    <property type="entry name" value="IBR"/>
    <property type="match status" value="2"/>
</dbReference>
<gene>
    <name evidence="12" type="ORF">XAT740_LOCUS10041</name>
</gene>
<evidence type="ECO:0000256" key="4">
    <source>
        <dbReference type="ARBA" id="ARBA00022723"/>
    </source>
</evidence>
<reference evidence="12" key="1">
    <citation type="submission" date="2021-02" db="EMBL/GenBank/DDBJ databases">
        <authorList>
            <person name="Nowell W R."/>
        </authorList>
    </citation>
    <scope>NUCLEOTIDE SEQUENCE</scope>
</reference>
<dbReference type="InterPro" id="IPR044066">
    <property type="entry name" value="TRIAD_supradom"/>
</dbReference>
<dbReference type="Gene3D" id="1.20.120.1750">
    <property type="match status" value="1"/>
</dbReference>
<dbReference type="AlphaFoldDB" id="A0A814C5N3"/>
<evidence type="ECO:0000259" key="11">
    <source>
        <dbReference type="PROSITE" id="PS51873"/>
    </source>
</evidence>
<keyword evidence="4" id="KW-0479">Metal-binding</keyword>
<sequence length="867" mass="100407">MAQFHFADKVYTDSKTLRSCTTSKTLRRLRAFERHNYKRTFEVQKIGHNIEDAHELNDGGLPNTRMNLTFSLNKKKRWLLPDILEQRILQCKSDEKIYDPIIDERLKIVMYENENVHHDSTCIRYANSQAEPQFLYKNGRRFNSKTLTKWMDFQTRERWGRRRRQARGSDQVNHPNFGITQRPGFFPSEVTYHFLYPRRSAPSSTFRTGKSALLYKEVPDDVYDMSRRTRREEIRRQRVRRKLDCRDIELYELDSYLDEEEIDYEEVITMTSNGLDENEKWSIVFDNQYAEVNEFPLESFISASCKSPRRPHSHEAFVKTINDTKAHKYYEPPATPSPVKENTSIINETSLCSIPCSDESDFLNQMKQSTMNLSQANLSPAVFLQRTSSATFCAVYTYCREISKVNVTIKYPSVCPVIVFDAKTVTLTQIAQIISDKFDESVKEPKLPSILQKSRISVDDLRGSLPVPANVMRKMLLVQPNALNKQTVLQNEHISAKQSDSIAQFFDTTHHEYEMLECSICCDVLTTSDAYRLLPCNHTLCQTCLSTYIRTTVASATYSSSSTSPITCFQSNCPTQLNTALLQTYLSFEIYQLYIDALVDRQLFSLGKYRKCPSRSCSNLLIVDENNNQSSMCSCGQRVCVECLEEYHFPATCRQYKTYVECLRKSGDDILSLSKVGDNPDCYIAEGKNCPNCGEFVEKNGGCPHMTCKCGNEYCWNCLKPWYSHNYATCFVVGESVHELRSSTRNRLHNKAVNHRRRRNQYAFDQLTSSICHSKPCSPYHDILLATYIDLNTLAEYIYVLLQRRRLNVFIRAVLGQTAKRLALDASQIKIQIECEKIKIEYINQMRERLQRTLASLAHMKKTKVLF</sequence>
<evidence type="ECO:0000313" key="13">
    <source>
        <dbReference type="Proteomes" id="UP000663828"/>
    </source>
</evidence>
<dbReference type="InterPro" id="IPR013083">
    <property type="entry name" value="Znf_RING/FYVE/PHD"/>
</dbReference>
<keyword evidence="7" id="KW-0833">Ubl conjugation pathway</keyword>
<dbReference type="InterPro" id="IPR017907">
    <property type="entry name" value="Znf_RING_CS"/>
</dbReference>
<dbReference type="Proteomes" id="UP000663828">
    <property type="component" value="Unassembled WGS sequence"/>
</dbReference>
<evidence type="ECO:0000256" key="9">
    <source>
        <dbReference type="PROSITE-ProRule" id="PRU00175"/>
    </source>
</evidence>
<dbReference type="Pfam" id="PF00097">
    <property type="entry name" value="zf-C3HC4"/>
    <property type="match status" value="1"/>
</dbReference>
<evidence type="ECO:0000259" key="10">
    <source>
        <dbReference type="PROSITE" id="PS50089"/>
    </source>
</evidence>
<evidence type="ECO:0000313" key="12">
    <source>
        <dbReference type="EMBL" id="CAF0939589.1"/>
    </source>
</evidence>
<dbReference type="CDD" id="cd20335">
    <property type="entry name" value="BRcat_RBR"/>
    <property type="match status" value="1"/>
</dbReference>
<dbReference type="PROSITE" id="PS50089">
    <property type="entry name" value="ZF_RING_2"/>
    <property type="match status" value="1"/>
</dbReference>
<dbReference type="InterPro" id="IPR031127">
    <property type="entry name" value="E3_UB_ligase_RBR"/>
</dbReference>
<protein>
    <recommendedName>
        <fullName evidence="2">RBR-type E3 ubiquitin transferase</fullName>
        <ecNumber evidence="2">2.3.2.31</ecNumber>
    </recommendedName>
</protein>
<evidence type="ECO:0000256" key="6">
    <source>
        <dbReference type="ARBA" id="ARBA00022771"/>
    </source>
</evidence>
<feature type="domain" description="RING-type" evidence="11">
    <location>
        <begin position="514"/>
        <end position="734"/>
    </location>
</feature>
<dbReference type="Gene3D" id="3.30.40.10">
    <property type="entry name" value="Zinc/RING finger domain, C3HC4 (zinc finger)"/>
    <property type="match status" value="1"/>
</dbReference>
<keyword evidence="5" id="KW-0677">Repeat</keyword>